<dbReference type="Proteomes" id="UP000717624">
    <property type="component" value="Unassembled WGS sequence"/>
</dbReference>
<dbReference type="RefSeq" id="WP_204518138.1">
    <property type="nucleotide sequence ID" value="NZ_BAABIN010000020.1"/>
</dbReference>
<reference evidence="1" key="1">
    <citation type="submission" date="2021-01" db="EMBL/GenBank/DDBJ databases">
        <title>Genomic Encyclopedia of Type Strains, Phase IV (KMG-IV): sequencing the most valuable type-strain genomes for metagenomic binning, comparative biology and taxonomic classification.</title>
        <authorList>
            <person name="Goeker M."/>
        </authorList>
    </citation>
    <scope>NUCLEOTIDE SEQUENCE</scope>
    <source>
        <strain evidence="1">DSM 25523</strain>
    </source>
</reference>
<name>A0A938XY93_9BACL</name>
<organism evidence="1 2">
    <name type="scientific">Brevibacillus fulvus</name>
    <dbReference type="NCBI Taxonomy" id="1125967"/>
    <lineage>
        <taxon>Bacteria</taxon>
        <taxon>Bacillati</taxon>
        <taxon>Bacillota</taxon>
        <taxon>Bacilli</taxon>
        <taxon>Bacillales</taxon>
        <taxon>Paenibacillaceae</taxon>
        <taxon>Brevibacillus</taxon>
    </lineage>
</organism>
<evidence type="ECO:0000313" key="1">
    <source>
        <dbReference type="EMBL" id="MBM7590394.1"/>
    </source>
</evidence>
<accession>A0A938XY93</accession>
<sequence length="203" mass="23378">MDLMTEVQNRLSEAYEGRRLWIALTEKLKFGNRDYVIVMPSLDAKLNYVSLLYLDQFAANKKAEKIYLVTLDEKVKKAYPLFTNRLEGCIDLSEDELNSLIKFYSLYMFTDKLVIMSFARPQGRTGENLIGKKGITLEELVSLGLYQNEEFVKEERKFYSGTDPDVAAFFQSALGVSESWSQGEGRTMQDHRYDGADIPRCMK</sequence>
<protein>
    <submittedName>
        <fullName evidence="1">Uncharacterized protein</fullName>
    </submittedName>
</protein>
<dbReference type="AlphaFoldDB" id="A0A938XY93"/>
<evidence type="ECO:0000313" key="2">
    <source>
        <dbReference type="Proteomes" id="UP000717624"/>
    </source>
</evidence>
<gene>
    <name evidence="1" type="ORF">JOD01_001998</name>
</gene>
<dbReference type="EMBL" id="JAFBEB010000005">
    <property type="protein sequence ID" value="MBM7590394.1"/>
    <property type="molecule type" value="Genomic_DNA"/>
</dbReference>
<keyword evidence="2" id="KW-1185">Reference proteome</keyword>
<proteinExistence type="predicted"/>
<comment type="caution">
    <text evidence="1">The sequence shown here is derived from an EMBL/GenBank/DDBJ whole genome shotgun (WGS) entry which is preliminary data.</text>
</comment>